<keyword evidence="2" id="KW-0217">Developmental protein</keyword>
<dbReference type="GO" id="GO:0005930">
    <property type="term" value="C:axoneme"/>
    <property type="evidence" value="ECO:0007669"/>
    <property type="project" value="TreeGrafter"/>
</dbReference>
<dbReference type="GO" id="GO:0036064">
    <property type="term" value="C:ciliary basal body"/>
    <property type="evidence" value="ECO:0007669"/>
    <property type="project" value="TreeGrafter"/>
</dbReference>
<dbReference type="GO" id="GO:0030992">
    <property type="term" value="C:intraciliary transport particle B"/>
    <property type="evidence" value="ECO:0007669"/>
    <property type="project" value="TreeGrafter"/>
</dbReference>
<evidence type="ECO:0000256" key="3">
    <source>
        <dbReference type="ARBA" id="ARBA00022574"/>
    </source>
</evidence>
<gene>
    <name evidence="9" type="ORF">CBR_g17630</name>
</gene>
<dbReference type="OrthoDB" id="2186662at2759"/>
<keyword evidence="5" id="KW-0802">TPR repeat</keyword>
<dbReference type="SUPFAM" id="SSF50978">
    <property type="entry name" value="WD40 repeat-like"/>
    <property type="match status" value="1"/>
</dbReference>
<evidence type="ECO:0000256" key="4">
    <source>
        <dbReference type="ARBA" id="ARBA00022737"/>
    </source>
</evidence>
<keyword evidence="7" id="KW-0966">Cell projection</keyword>
<accession>A0A388KV20</accession>
<evidence type="ECO:0000256" key="1">
    <source>
        <dbReference type="ARBA" id="ARBA00004138"/>
    </source>
</evidence>
<keyword evidence="10" id="KW-1185">Reference proteome</keyword>
<comment type="subcellular location">
    <subcellularLocation>
        <location evidence="1">Cell projection</location>
        <location evidence="1">Cilium</location>
    </subcellularLocation>
</comment>
<organism evidence="9 10">
    <name type="scientific">Chara braunii</name>
    <name type="common">Braun's stonewort</name>
    <dbReference type="NCBI Taxonomy" id="69332"/>
    <lineage>
        <taxon>Eukaryota</taxon>
        <taxon>Viridiplantae</taxon>
        <taxon>Streptophyta</taxon>
        <taxon>Charophyceae</taxon>
        <taxon>Charales</taxon>
        <taxon>Characeae</taxon>
        <taxon>Chara</taxon>
    </lineage>
</organism>
<evidence type="ECO:0000256" key="2">
    <source>
        <dbReference type="ARBA" id="ARBA00022473"/>
    </source>
</evidence>
<dbReference type="PANTHER" id="PTHR15722">
    <property type="entry name" value="IFT140/172-RELATED"/>
    <property type="match status" value="1"/>
</dbReference>
<dbReference type="InterPro" id="IPR036322">
    <property type="entry name" value="WD40_repeat_dom_sf"/>
</dbReference>
<evidence type="ECO:0000313" key="9">
    <source>
        <dbReference type="EMBL" id="GBG73915.1"/>
    </source>
</evidence>
<dbReference type="InterPro" id="IPR001680">
    <property type="entry name" value="WD40_rpt"/>
</dbReference>
<comment type="caution">
    <text evidence="9">The sequence shown here is derived from an EMBL/GenBank/DDBJ whole genome shotgun (WGS) entry which is preliminary data.</text>
</comment>
<evidence type="ECO:0000256" key="7">
    <source>
        <dbReference type="ARBA" id="ARBA00023273"/>
    </source>
</evidence>
<keyword evidence="3" id="KW-0853">WD repeat</keyword>
<name>A0A388KV20_CHABU</name>
<evidence type="ECO:0000256" key="8">
    <source>
        <dbReference type="ARBA" id="ARBA00038130"/>
    </source>
</evidence>
<evidence type="ECO:0000256" key="6">
    <source>
        <dbReference type="ARBA" id="ARBA00023069"/>
    </source>
</evidence>
<dbReference type="Gene3D" id="2.130.10.10">
    <property type="entry name" value="YVTN repeat-like/Quinoprotein amine dehydrogenase"/>
    <property type="match status" value="1"/>
</dbReference>
<keyword evidence="4" id="KW-0677">Repeat</keyword>
<keyword evidence="6" id="KW-0969">Cilium</keyword>
<evidence type="ECO:0008006" key="11">
    <source>
        <dbReference type="Google" id="ProtNLM"/>
    </source>
</evidence>
<dbReference type="AlphaFoldDB" id="A0A388KV20"/>
<evidence type="ECO:0000313" key="10">
    <source>
        <dbReference type="Proteomes" id="UP000265515"/>
    </source>
</evidence>
<dbReference type="PANTHER" id="PTHR15722:SF2">
    <property type="entry name" value="INTRAFLAGELLAR TRANSPORT PROTEIN 172 HOMOLOG"/>
    <property type="match status" value="1"/>
</dbReference>
<dbReference type="InterPro" id="IPR015943">
    <property type="entry name" value="WD40/YVTN_repeat-like_dom_sf"/>
</dbReference>
<sequence length="359" mass="38177">MAFSPDSAKLAVAQSDNIVFIYKLGYDWGDKKSICNKFHQSTAITCVTWPSQHHHEVVFGLLEGKVKVGQLRNNKAGTLYTHPEGSAVVALTSSPEGNAILSCHMDRSIYRFVFDDGAVGSVAIKLAQHDHGGRDAKAVSSFGIDVEEMVDEGVVRDNVKVAEFGVGRGEVGAGGVAMDQAMLERLGEVDMGHGSEDFLGGLAIRSVREGIGNTIGLIGSMADGEGKLAEKVQPAGLARGDILFGEDTRDDSLVGVNGEVLAIEEVRGNTRVIVEVAIVRRHPRGWRDDVVVGYLRVGKMEIPLLVITNNLSENISKSHIGDLGLTISLGMVGRGEAEQGAVHLVESSPESAGKARVTV</sequence>
<reference evidence="9 10" key="1">
    <citation type="journal article" date="2018" name="Cell">
        <title>The Chara Genome: Secondary Complexity and Implications for Plant Terrestrialization.</title>
        <authorList>
            <person name="Nishiyama T."/>
            <person name="Sakayama H."/>
            <person name="Vries J.D."/>
            <person name="Buschmann H."/>
            <person name="Saint-Marcoux D."/>
            <person name="Ullrich K.K."/>
            <person name="Haas F.B."/>
            <person name="Vanderstraeten L."/>
            <person name="Becker D."/>
            <person name="Lang D."/>
            <person name="Vosolsobe S."/>
            <person name="Rombauts S."/>
            <person name="Wilhelmsson P.K.I."/>
            <person name="Janitza P."/>
            <person name="Kern R."/>
            <person name="Heyl A."/>
            <person name="Rumpler F."/>
            <person name="Villalobos L.I.A.C."/>
            <person name="Clay J.M."/>
            <person name="Skokan R."/>
            <person name="Toyoda A."/>
            <person name="Suzuki Y."/>
            <person name="Kagoshima H."/>
            <person name="Schijlen E."/>
            <person name="Tajeshwar N."/>
            <person name="Catarino B."/>
            <person name="Hetherington A.J."/>
            <person name="Saltykova A."/>
            <person name="Bonnot C."/>
            <person name="Breuninger H."/>
            <person name="Symeonidi A."/>
            <person name="Radhakrishnan G.V."/>
            <person name="Van Nieuwerburgh F."/>
            <person name="Deforce D."/>
            <person name="Chang C."/>
            <person name="Karol K.G."/>
            <person name="Hedrich R."/>
            <person name="Ulvskov P."/>
            <person name="Glockner G."/>
            <person name="Delwiche C.F."/>
            <person name="Petrasek J."/>
            <person name="Van de Peer Y."/>
            <person name="Friml J."/>
            <person name="Beilby M."/>
            <person name="Dolan L."/>
            <person name="Kohara Y."/>
            <person name="Sugano S."/>
            <person name="Fujiyama A."/>
            <person name="Delaux P.-M."/>
            <person name="Quint M."/>
            <person name="TheiBen G."/>
            <person name="Hagemann M."/>
            <person name="Harholt J."/>
            <person name="Dunand C."/>
            <person name="Zachgo S."/>
            <person name="Langdale J."/>
            <person name="Maumus F."/>
            <person name="Straeten D.V.D."/>
            <person name="Gould S.B."/>
            <person name="Rensing S.A."/>
        </authorList>
    </citation>
    <scope>NUCLEOTIDE SEQUENCE [LARGE SCALE GENOMIC DNA]</scope>
    <source>
        <strain evidence="9 10">S276</strain>
    </source>
</reference>
<dbReference type="GO" id="GO:0042073">
    <property type="term" value="P:intraciliary transport"/>
    <property type="evidence" value="ECO:0007669"/>
    <property type="project" value="TreeGrafter"/>
</dbReference>
<protein>
    <recommendedName>
        <fullName evidence="11">Anaphase-promoting complex subunit 4 WD40 domain-containing protein</fullName>
    </recommendedName>
</protein>
<dbReference type="Gramene" id="GBG73915">
    <property type="protein sequence ID" value="GBG73915"/>
    <property type="gene ID" value="CBR_g17630"/>
</dbReference>
<dbReference type="Pfam" id="PF00400">
    <property type="entry name" value="WD40"/>
    <property type="match status" value="1"/>
</dbReference>
<comment type="similarity">
    <text evidence="8">Belongs to the IFT172 family.</text>
</comment>
<dbReference type="Proteomes" id="UP000265515">
    <property type="component" value="Unassembled WGS sequence"/>
</dbReference>
<proteinExistence type="inferred from homology"/>
<evidence type="ECO:0000256" key="5">
    <source>
        <dbReference type="ARBA" id="ARBA00022803"/>
    </source>
</evidence>
<dbReference type="EMBL" id="BFEA01000192">
    <property type="protein sequence ID" value="GBG73915.1"/>
    <property type="molecule type" value="Genomic_DNA"/>
</dbReference>
<dbReference type="STRING" id="69332.A0A388KV20"/>